<evidence type="ECO:0000256" key="1">
    <source>
        <dbReference type="SAM" id="SignalP"/>
    </source>
</evidence>
<sequence length="148" mass="17894">MYERRQGMYWLVRSLLALPFLPLQHIGSAFRRLREKILCEYINDQWMSNSCWTVREWSCYRQSVRTNNDCEGWHRRINGKAGRSNLQYNAETVRRQIQLVFEHILSRHNRTVYRELNGRMQDLWTSFDDGKISASAFLKSIWAMYRPI</sequence>
<reference evidence="2" key="1">
    <citation type="submission" date="2022-11" db="EMBL/GenBank/DDBJ databases">
        <title>Centuries of genome instability and evolution in soft-shell clam transmissible cancer (bioRxiv).</title>
        <authorList>
            <person name="Hart S.F.M."/>
            <person name="Yonemitsu M.A."/>
            <person name="Giersch R.M."/>
            <person name="Beal B.F."/>
            <person name="Arriagada G."/>
            <person name="Davis B.W."/>
            <person name="Ostrander E.A."/>
            <person name="Goff S.P."/>
            <person name="Metzger M.J."/>
        </authorList>
    </citation>
    <scope>NUCLEOTIDE SEQUENCE</scope>
    <source>
        <strain evidence="2">MELC-2E11</strain>
        <tissue evidence="2">Siphon/mantle</tissue>
    </source>
</reference>
<dbReference type="EMBL" id="CP111018">
    <property type="protein sequence ID" value="WAR11016.1"/>
    <property type="molecule type" value="Genomic_DNA"/>
</dbReference>
<feature type="chain" id="PRO_5046919597" evidence="1">
    <location>
        <begin position="30"/>
        <end position="148"/>
    </location>
</feature>
<keyword evidence="1" id="KW-0732">Signal</keyword>
<gene>
    <name evidence="2" type="ORF">MAR_036092</name>
</gene>
<evidence type="ECO:0000313" key="3">
    <source>
        <dbReference type="Proteomes" id="UP001164746"/>
    </source>
</evidence>
<dbReference type="Proteomes" id="UP001164746">
    <property type="component" value="Chromosome 7"/>
</dbReference>
<organism evidence="2 3">
    <name type="scientific">Mya arenaria</name>
    <name type="common">Soft-shell clam</name>
    <dbReference type="NCBI Taxonomy" id="6604"/>
    <lineage>
        <taxon>Eukaryota</taxon>
        <taxon>Metazoa</taxon>
        <taxon>Spiralia</taxon>
        <taxon>Lophotrochozoa</taxon>
        <taxon>Mollusca</taxon>
        <taxon>Bivalvia</taxon>
        <taxon>Autobranchia</taxon>
        <taxon>Heteroconchia</taxon>
        <taxon>Euheterodonta</taxon>
        <taxon>Imparidentia</taxon>
        <taxon>Neoheterodontei</taxon>
        <taxon>Myida</taxon>
        <taxon>Myoidea</taxon>
        <taxon>Myidae</taxon>
        <taxon>Mya</taxon>
    </lineage>
</organism>
<protein>
    <submittedName>
        <fullName evidence="2">Uncharacterized protein</fullName>
    </submittedName>
</protein>
<name>A0ABY7EQK9_MYAAR</name>
<proteinExistence type="predicted"/>
<accession>A0ABY7EQK9</accession>
<feature type="signal peptide" evidence="1">
    <location>
        <begin position="1"/>
        <end position="29"/>
    </location>
</feature>
<keyword evidence="3" id="KW-1185">Reference proteome</keyword>
<evidence type="ECO:0000313" key="2">
    <source>
        <dbReference type="EMBL" id="WAR11016.1"/>
    </source>
</evidence>